<comment type="subcellular location">
    <subcellularLocation>
        <location evidence="1">Nucleus</location>
    </subcellularLocation>
</comment>
<evidence type="ECO:0000256" key="2">
    <source>
        <dbReference type="ARBA" id="ARBA00004906"/>
    </source>
</evidence>
<evidence type="ECO:0000256" key="3">
    <source>
        <dbReference type="ARBA" id="ARBA00022745"/>
    </source>
</evidence>
<protein>
    <recommendedName>
        <fullName evidence="7">F-box domain-containing protein</fullName>
    </recommendedName>
</protein>
<dbReference type="GO" id="GO:0019005">
    <property type="term" value="C:SCF ubiquitin ligase complex"/>
    <property type="evidence" value="ECO:0007669"/>
    <property type="project" value="TreeGrafter"/>
</dbReference>
<dbReference type="Gene3D" id="3.80.10.10">
    <property type="entry name" value="Ribonuclease Inhibitor"/>
    <property type="match status" value="5"/>
</dbReference>
<feature type="domain" description="F-box" evidence="7">
    <location>
        <begin position="109"/>
        <end position="151"/>
    </location>
</feature>
<dbReference type="InterPro" id="IPR036047">
    <property type="entry name" value="F-box-like_dom_sf"/>
</dbReference>
<dbReference type="InterPro" id="IPR032675">
    <property type="entry name" value="LRR_dom_sf"/>
</dbReference>
<feature type="compositionally biased region" description="Polar residues" evidence="6">
    <location>
        <begin position="154"/>
        <end position="166"/>
    </location>
</feature>
<dbReference type="PANTHER" id="PTHR13318">
    <property type="entry name" value="PARTNER OF PAIRED, ISOFORM B-RELATED"/>
    <property type="match status" value="1"/>
</dbReference>
<dbReference type="CDD" id="cd22159">
    <property type="entry name" value="F-box_AtTIR1-like"/>
    <property type="match status" value="1"/>
</dbReference>
<dbReference type="Pfam" id="PF12937">
    <property type="entry name" value="F-box-like"/>
    <property type="match status" value="1"/>
</dbReference>
<dbReference type="PANTHER" id="PTHR13318:SF178">
    <property type="entry name" value="OS02G0200900 PROTEIN"/>
    <property type="match status" value="1"/>
</dbReference>
<evidence type="ECO:0000256" key="1">
    <source>
        <dbReference type="ARBA" id="ARBA00004123"/>
    </source>
</evidence>
<dbReference type="SUPFAM" id="SSF52047">
    <property type="entry name" value="RNI-like"/>
    <property type="match status" value="2"/>
</dbReference>
<evidence type="ECO:0000259" key="7">
    <source>
        <dbReference type="SMART" id="SM00256"/>
    </source>
</evidence>
<keyword evidence="4" id="KW-0833">Ubl conjugation pathway</keyword>
<evidence type="ECO:0000256" key="4">
    <source>
        <dbReference type="ARBA" id="ARBA00022786"/>
    </source>
</evidence>
<dbReference type="SUPFAM" id="SSF81383">
    <property type="entry name" value="F-box domain"/>
    <property type="match status" value="1"/>
</dbReference>
<dbReference type="FunFam" id="3.80.10.10:FF:000473">
    <property type="entry name" value="EIN3-binding F-box protein 1"/>
    <property type="match status" value="1"/>
</dbReference>
<keyword evidence="5" id="KW-0539">Nucleus</keyword>
<feature type="region of interest" description="Disordered" evidence="6">
    <location>
        <begin position="148"/>
        <end position="183"/>
    </location>
</feature>
<name>A0A0D6QZJ2_ARACU</name>
<dbReference type="FunFam" id="3.80.10.10:FF:000451">
    <property type="entry name" value="EIN3-binding F-box protein 1"/>
    <property type="match status" value="1"/>
</dbReference>
<dbReference type="SMART" id="SM00256">
    <property type="entry name" value="FBOX"/>
    <property type="match status" value="1"/>
</dbReference>
<dbReference type="GO" id="GO:0010105">
    <property type="term" value="P:negative regulation of ethylene-activated signaling pathway"/>
    <property type="evidence" value="ECO:0007669"/>
    <property type="project" value="UniProtKB-ARBA"/>
</dbReference>
<feature type="compositionally biased region" description="Polar residues" evidence="6">
    <location>
        <begin position="173"/>
        <end position="183"/>
    </location>
</feature>
<dbReference type="AlphaFoldDB" id="A0A0D6QZJ2"/>
<evidence type="ECO:0000256" key="5">
    <source>
        <dbReference type="ARBA" id="ARBA00023242"/>
    </source>
</evidence>
<dbReference type="InterPro" id="IPR006553">
    <property type="entry name" value="Leu-rich_rpt_Cys-con_subtyp"/>
</dbReference>
<dbReference type="Pfam" id="PF25372">
    <property type="entry name" value="DUF7885"/>
    <property type="match status" value="3"/>
</dbReference>
<dbReference type="GO" id="GO:0009873">
    <property type="term" value="P:ethylene-activated signaling pathway"/>
    <property type="evidence" value="ECO:0007669"/>
    <property type="project" value="UniProtKB-KW"/>
</dbReference>
<organism evidence="8">
    <name type="scientific">Araucaria cunninghamii</name>
    <name type="common">Hoop pine</name>
    <name type="synonym">Moreton Bay pine</name>
    <dbReference type="NCBI Taxonomy" id="56994"/>
    <lineage>
        <taxon>Eukaryota</taxon>
        <taxon>Viridiplantae</taxon>
        <taxon>Streptophyta</taxon>
        <taxon>Embryophyta</taxon>
        <taxon>Tracheophyta</taxon>
        <taxon>Spermatophyta</taxon>
        <taxon>Pinopsida</taxon>
        <taxon>Pinidae</taxon>
        <taxon>Conifers II</taxon>
        <taxon>Araucariales</taxon>
        <taxon>Araucariaceae</taxon>
        <taxon>Araucaria</taxon>
    </lineage>
</organism>
<keyword evidence="3" id="KW-0936">Ethylene signaling pathway</keyword>
<dbReference type="EMBL" id="GCKF01039259">
    <property type="protein sequence ID" value="JAG95886.1"/>
    <property type="molecule type" value="Transcribed_RNA"/>
</dbReference>
<evidence type="ECO:0000256" key="6">
    <source>
        <dbReference type="SAM" id="MobiDB-lite"/>
    </source>
</evidence>
<dbReference type="SMART" id="SM00367">
    <property type="entry name" value="LRR_CC"/>
    <property type="match status" value="15"/>
</dbReference>
<comment type="pathway">
    <text evidence="2">Protein modification; protein ubiquitination.</text>
</comment>
<dbReference type="FunFam" id="3.80.10.10:FF:000595">
    <property type="entry name" value="EIN3-binding F-box protein 1"/>
    <property type="match status" value="1"/>
</dbReference>
<sequence length="738" mass="79903">MKCISLPSLPPSKERKSLQWLCVRLWTSFEGHPVARLEFMPTLLKFSGDEEFYIGGLKRSSCMDSSLVLSLAPCREILCRPCKRTRVNITKLHTETKPKQDDKNYISRLPDECLYEIFRCLPAARDRSVCACVSKHWLMLQSSMRRNEIKKSKPTVTSAGEMSSGNRSEKNTQHQTDSIPSSQDSLEELCYNGFGELTNGQSESVEVVGGGKDVTKKGACEKQPRWAIGDLSRCLEGNKATDIRLAAISIGMVGRGGLGKLKIRGSHPLRGVTDMGLSAIGLGCPGLRILTLWDCPLVGDNGLSSIAKGCRLLEKLDLHNCPMIGDKGLEAVATNCPGLLTLNVESCPQIGNKSLKAIGQHCSNLESFSISNCAFVGDKGIMPIVSTSTKLIKVKLQAVKVTDNTLSAMGHYCKSLTDLMLVSLQNVTEKGFYSMGNALGLQKLKCLSVTSCRGLMDASLVALGQGCPILKQVCLRKCEFVCDKGLKAFTEVAKSIENLQLEECNMISTVGLIEALGNCCGKLKILTVERCCGVRVCGPVTMAVRACESLKSVNVRYCPGFGNGCLALLGSVCPQVQSIDLSGLDGITDDGLFKLLGNCKTSLVKLNLSGCIEVTDRAVFVIQKLFGKSLQSLNFDGCQKLTDQSLRFIAECCSSLQELDVSRCGITDDGLLFLASGSHDCLEILSLSGCVQITDKALPYIGKIGERLLGLNLQRCTGISSRALDLLTAHLWRCDLLV</sequence>
<dbReference type="Gene3D" id="1.20.1280.50">
    <property type="match status" value="1"/>
</dbReference>
<accession>A0A0D6QZJ2</accession>
<evidence type="ECO:0000313" key="8">
    <source>
        <dbReference type="EMBL" id="JAG95886.1"/>
    </source>
</evidence>
<dbReference type="InterPro" id="IPR057207">
    <property type="entry name" value="FBXL15_LRR"/>
</dbReference>
<dbReference type="GO" id="GO:0031146">
    <property type="term" value="P:SCF-dependent proteasomal ubiquitin-dependent protein catabolic process"/>
    <property type="evidence" value="ECO:0007669"/>
    <property type="project" value="TreeGrafter"/>
</dbReference>
<reference evidence="8" key="1">
    <citation type="submission" date="2015-03" db="EMBL/GenBank/DDBJ databases">
        <title>A transcriptome of Araucaria cunninghamii, an australian fine timber species.</title>
        <authorList>
            <person name="Jing Yi C.J.Y."/>
            <person name="Yin San L.Y.S."/>
            <person name="Abdul Karim S.S."/>
            <person name="Wan Azmi N.N."/>
            <person name="Hercus R.R."/>
            <person name="Croft L.L."/>
        </authorList>
    </citation>
    <scope>NUCLEOTIDE SEQUENCE</scope>
    <source>
        <strain evidence="8">MI0301</strain>
        <tissue evidence="8">Leaf</tissue>
    </source>
</reference>
<dbReference type="InterPro" id="IPR001810">
    <property type="entry name" value="F-box_dom"/>
</dbReference>
<proteinExistence type="predicted"/>
<dbReference type="GO" id="GO:0005634">
    <property type="term" value="C:nucleus"/>
    <property type="evidence" value="ECO:0007669"/>
    <property type="project" value="UniProtKB-SubCell"/>
</dbReference>